<evidence type="ECO:0000256" key="9">
    <source>
        <dbReference type="PIRSR" id="PIRSR000445-1"/>
    </source>
</evidence>
<dbReference type="PANTHER" id="PTHR43013:SF1">
    <property type="entry name" value="GLUTAMYL-TRNA REDUCTASE"/>
    <property type="match status" value="1"/>
</dbReference>
<keyword evidence="4 8" id="KW-0521">NADP</keyword>
<protein>
    <recommendedName>
        <fullName evidence="3 8">Glutamyl-tRNA reductase</fullName>
        <shortName evidence="8">GluTR</shortName>
        <ecNumber evidence="3 8">1.2.1.70</ecNumber>
    </recommendedName>
</protein>
<evidence type="ECO:0000256" key="6">
    <source>
        <dbReference type="ARBA" id="ARBA00023244"/>
    </source>
</evidence>
<feature type="binding site" evidence="8 10">
    <location>
        <position position="116"/>
    </location>
    <ligand>
        <name>substrate</name>
    </ligand>
</feature>
<comment type="miscellaneous">
    <text evidence="8">During catalysis, the active site Cys acts as a nucleophile attacking the alpha-carbonyl group of tRNA-bound glutamate with the formation of a thioester intermediate between enzyme and glutamate, and the concomitant release of tRNA(Glu). The thioester intermediate is finally reduced by direct hydride transfer from NADPH, to form the product GSA.</text>
</comment>
<evidence type="ECO:0000256" key="12">
    <source>
        <dbReference type="PIRSR" id="PIRSR000445-4"/>
    </source>
</evidence>
<evidence type="ECO:0000313" key="19">
    <source>
        <dbReference type="EMBL" id="NLV05788.1"/>
    </source>
</evidence>
<comment type="similarity">
    <text evidence="2 8 13">Belongs to the glutamyl-tRNA reductase family.</text>
</comment>
<feature type="domain" description="Glutamyl-tRNA reductase N-terminal" evidence="17">
    <location>
        <begin position="11"/>
        <end position="152"/>
    </location>
</feature>
<dbReference type="Pfam" id="PF05201">
    <property type="entry name" value="GlutR_N"/>
    <property type="match status" value="1"/>
</dbReference>
<dbReference type="SUPFAM" id="SSF51735">
    <property type="entry name" value="NAD(P)-binding Rossmann-fold domains"/>
    <property type="match status" value="1"/>
</dbReference>
<dbReference type="Gene3D" id="3.40.50.720">
    <property type="entry name" value="NAD(P)-binding Rossmann-like Domain"/>
    <property type="match status" value="1"/>
</dbReference>
<dbReference type="STRING" id="1705562.AMS69_08165"/>
<comment type="function">
    <text evidence="8">Catalyzes the NADPH-dependent reduction of glutamyl-tRNA(Glu) to glutamate 1-semialdehyde (GSA).</text>
</comment>
<evidence type="ECO:0000259" key="16">
    <source>
        <dbReference type="Pfam" id="PF01488"/>
    </source>
</evidence>
<dbReference type="EMBL" id="LIUF01000002">
    <property type="protein sequence ID" value="KOX93884.1"/>
    <property type="molecule type" value="Genomic_DNA"/>
</dbReference>
<dbReference type="AlphaFoldDB" id="A0A0N0U9W0"/>
<evidence type="ECO:0000256" key="8">
    <source>
        <dbReference type="HAMAP-Rule" id="MF_00087"/>
    </source>
</evidence>
<feature type="binding site" evidence="8 10">
    <location>
        <position position="105"/>
    </location>
    <ligand>
        <name>substrate</name>
    </ligand>
</feature>
<evidence type="ECO:0000313" key="20">
    <source>
        <dbReference type="Proteomes" id="UP000037729"/>
    </source>
</evidence>
<accession>A0A0N0U9W0</accession>
<feature type="domain" description="Tetrapyrrole biosynthesis glutamyl-tRNA reductase dimerisation" evidence="15">
    <location>
        <begin position="311"/>
        <end position="406"/>
    </location>
</feature>
<keyword evidence="6 8" id="KW-0627">Porphyrin biosynthesis</keyword>
<dbReference type="InterPro" id="IPR018214">
    <property type="entry name" value="GluRdtase_CS"/>
</dbReference>
<dbReference type="InterPro" id="IPR036291">
    <property type="entry name" value="NAD(P)-bd_dom_sf"/>
</dbReference>
<feature type="binding site" evidence="8 10">
    <location>
        <begin position="52"/>
        <end position="55"/>
    </location>
    <ligand>
        <name>substrate</name>
    </ligand>
</feature>
<evidence type="ECO:0000256" key="13">
    <source>
        <dbReference type="RuleBase" id="RU000584"/>
    </source>
</evidence>
<evidence type="ECO:0000256" key="1">
    <source>
        <dbReference type="ARBA" id="ARBA00005059"/>
    </source>
</evidence>
<dbReference type="PROSITE" id="PS00747">
    <property type="entry name" value="GLUTR"/>
    <property type="match status" value="1"/>
</dbReference>
<evidence type="ECO:0000256" key="7">
    <source>
        <dbReference type="ARBA" id="ARBA00047464"/>
    </source>
</evidence>
<evidence type="ECO:0000256" key="10">
    <source>
        <dbReference type="PIRSR" id="PIRSR000445-2"/>
    </source>
</evidence>
<dbReference type="InterPro" id="IPR000343">
    <property type="entry name" value="4pyrrol_synth_GluRdtase"/>
</dbReference>
<feature type="region of interest" description="Disordered" evidence="14">
    <location>
        <begin position="407"/>
        <end position="438"/>
    </location>
</feature>
<feature type="binding site" evidence="8 11">
    <location>
        <begin position="184"/>
        <end position="189"/>
    </location>
    <ligand>
        <name>NADP(+)</name>
        <dbReference type="ChEBI" id="CHEBI:58349"/>
    </ligand>
</feature>
<dbReference type="EC" id="1.2.1.70" evidence="3 8"/>
<dbReference type="InterPro" id="IPR015895">
    <property type="entry name" value="4pyrrol_synth_GluRdtase_N"/>
</dbReference>
<dbReference type="InterPro" id="IPR006151">
    <property type="entry name" value="Shikm_DH/Glu-tRNA_Rdtase"/>
</dbReference>
<organism evidence="18 20">
    <name type="scientific">Haloarcula rubripromontorii</name>
    <dbReference type="NCBI Taxonomy" id="1705562"/>
    <lineage>
        <taxon>Archaea</taxon>
        <taxon>Methanobacteriati</taxon>
        <taxon>Methanobacteriota</taxon>
        <taxon>Stenosarchaea group</taxon>
        <taxon>Halobacteria</taxon>
        <taxon>Halobacteriales</taxon>
        <taxon>Haloarculaceae</taxon>
        <taxon>Haloarcula</taxon>
    </lineage>
</organism>
<feature type="site" description="Important for activity" evidence="8 12">
    <location>
        <position position="95"/>
    </location>
</feature>
<dbReference type="SUPFAM" id="SSF69075">
    <property type="entry name" value="Glutamyl tRNA-reductase dimerization domain"/>
    <property type="match status" value="1"/>
</dbReference>
<dbReference type="FunFam" id="3.30.460.30:FF:000001">
    <property type="entry name" value="Glutamyl-tRNA reductase"/>
    <property type="match status" value="1"/>
</dbReference>
<evidence type="ECO:0000256" key="5">
    <source>
        <dbReference type="ARBA" id="ARBA00023002"/>
    </source>
</evidence>
<dbReference type="GO" id="GO:0019353">
    <property type="term" value="P:protoporphyrinogen IX biosynthetic process from glutamate"/>
    <property type="evidence" value="ECO:0007669"/>
    <property type="project" value="TreeGrafter"/>
</dbReference>
<evidence type="ECO:0000256" key="3">
    <source>
        <dbReference type="ARBA" id="ARBA00012970"/>
    </source>
</evidence>
<feature type="binding site" evidence="8 10">
    <location>
        <begin position="110"/>
        <end position="112"/>
    </location>
    <ligand>
        <name>substrate</name>
    </ligand>
</feature>
<evidence type="ECO:0000256" key="14">
    <source>
        <dbReference type="SAM" id="MobiDB-lite"/>
    </source>
</evidence>
<keyword evidence="5 8" id="KW-0560">Oxidoreductase</keyword>
<comment type="domain">
    <text evidence="8">Possesses an unusual extended V-shaped dimeric structure with each monomer consisting of three distinct domains arranged along a curved 'spinal' alpha-helix. The N-terminal catalytic domain specifically recognizes the glutamate moiety of the substrate. The second domain is the NADPH-binding domain, and the third C-terminal domain is responsible for dimerization.</text>
</comment>
<proteinExistence type="inferred from homology"/>
<evidence type="ECO:0000256" key="2">
    <source>
        <dbReference type="ARBA" id="ARBA00005916"/>
    </source>
</evidence>
<feature type="compositionally biased region" description="Polar residues" evidence="14">
    <location>
        <begin position="414"/>
        <end position="424"/>
    </location>
</feature>
<gene>
    <name evidence="8" type="primary">hemA</name>
    <name evidence="18" type="ORF">AMS69_08165</name>
    <name evidence="19" type="ORF">GOC83_06500</name>
</gene>
<feature type="active site" description="Nucleophile" evidence="8 9">
    <location>
        <position position="53"/>
    </location>
</feature>
<reference evidence="19" key="2">
    <citation type="submission" date="2019-12" db="EMBL/GenBank/DDBJ databases">
        <title>The whole-genome sequencing of Haloarcula japonica strain pws8.</title>
        <authorList>
            <person name="Verma D.K."/>
            <person name="Gopal K."/>
            <person name="Prasad E.S."/>
        </authorList>
    </citation>
    <scope>NUCLEOTIDE SEQUENCE</scope>
    <source>
        <strain evidence="19">Pws8</strain>
    </source>
</reference>
<dbReference type="GO" id="GO:0008883">
    <property type="term" value="F:glutamyl-tRNA reductase activity"/>
    <property type="evidence" value="ECO:0007669"/>
    <property type="project" value="UniProtKB-UniRule"/>
</dbReference>
<dbReference type="InterPro" id="IPR036453">
    <property type="entry name" value="GluRdtase_dimer_dom_sf"/>
</dbReference>
<reference evidence="18 20" key="1">
    <citation type="submission" date="2015-08" db="EMBL/GenBank/DDBJ databases">
        <title>Genomes of Isolates from Cabo Rojo, PR.</title>
        <authorList>
            <person name="Sanchez-Nieves R.L."/>
            <person name="Montalvo-Rodriguez R."/>
        </authorList>
    </citation>
    <scope>NUCLEOTIDE SEQUENCE [LARGE SCALE GENOMIC DNA]</scope>
    <source>
        <strain evidence="18 20">SL3</strain>
    </source>
</reference>
<comment type="pathway">
    <text evidence="1 8 13">Porphyrin-containing compound metabolism; protoporphyrin-IX biosynthesis; 5-aminolevulinate from L-glutamyl-tRNA(Glu): step 1/2.</text>
</comment>
<evidence type="ECO:0000259" key="17">
    <source>
        <dbReference type="Pfam" id="PF05201"/>
    </source>
</evidence>
<dbReference type="UniPathway" id="UPA00251">
    <property type="reaction ID" value="UER00316"/>
</dbReference>
<dbReference type="EMBL" id="WOWB01000001">
    <property type="protein sequence ID" value="NLV05788.1"/>
    <property type="molecule type" value="Genomic_DNA"/>
</dbReference>
<dbReference type="NCBIfam" id="TIGR01035">
    <property type="entry name" value="hemA"/>
    <property type="match status" value="1"/>
</dbReference>
<keyword evidence="20" id="KW-1185">Reference proteome</keyword>
<evidence type="ECO:0000259" key="15">
    <source>
        <dbReference type="Pfam" id="PF00745"/>
    </source>
</evidence>
<evidence type="ECO:0000256" key="4">
    <source>
        <dbReference type="ARBA" id="ARBA00022857"/>
    </source>
</evidence>
<dbReference type="PANTHER" id="PTHR43013">
    <property type="entry name" value="GLUTAMYL-TRNA REDUCTASE"/>
    <property type="match status" value="1"/>
</dbReference>
<dbReference type="Pfam" id="PF00745">
    <property type="entry name" value="GlutR_dimer"/>
    <property type="match status" value="1"/>
</dbReference>
<comment type="subunit">
    <text evidence="8">Homodimer.</text>
</comment>
<dbReference type="Proteomes" id="UP000037729">
    <property type="component" value="Unassembled WGS sequence"/>
</dbReference>
<comment type="catalytic activity">
    <reaction evidence="7 8 13">
        <text>(S)-4-amino-5-oxopentanoate + tRNA(Glu) + NADP(+) = L-glutamyl-tRNA(Glu) + NADPH + H(+)</text>
        <dbReference type="Rhea" id="RHEA:12344"/>
        <dbReference type="Rhea" id="RHEA-COMP:9663"/>
        <dbReference type="Rhea" id="RHEA-COMP:9680"/>
        <dbReference type="ChEBI" id="CHEBI:15378"/>
        <dbReference type="ChEBI" id="CHEBI:57501"/>
        <dbReference type="ChEBI" id="CHEBI:57783"/>
        <dbReference type="ChEBI" id="CHEBI:58349"/>
        <dbReference type="ChEBI" id="CHEBI:78442"/>
        <dbReference type="ChEBI" id="CHEBI:78520"/>
        <dbReference type="EC" id="1.2.1.70"/>
    </reaction>
</comment>
<dbReference type="GO" id="GO:0050661">
    <property type="term" value="F:NADP binding"/>
    <property type="evidence" value="ECO:0007669"/>
    <property type="project" value="InterPro"/>
</dbReference>
<dbReference type="InterPro" id="IPR015896">
    <property type="entry name" value="4pyrrol_synth_GluRdtase_dimer"/>
</dbReference>
<evidence type="ECO:0000256" key="11">
    <source>
        <dbReference type="PIRSR" id="PIRSR000445-3"/>
    </source>
</evidence>
<dbReference type="CDD" id="cd05213">
    <property type="entry name" value="NAD_bind_Glutamyl_tRNA_reduct"/>
    <property type="match status" value="1"/>
</dbReference>
<dbReference type="OrthoDB" id="4562at2157"/>
<dbReference type="PATRIC" id="fig|1705562.3.peg.2711"/>
<dbReference type="RefSeq" id="WP_053967568.1">
    <property type="nucleotide sequence ID" value="NZ_JAWJXX010000016.1"/>
</dbReference>
<dbReference type="Gene3D" id="3.30.460.30">
    <property type="entry name" value="Glutamyl-tRNA reductase, N-terminal domain"/>
    <property type="match status" value="1"/>
</dbReference>
<dbReference type="SUPFAM" id="SSF69742">
    <property type="entry name" value="Glutamyl tRNA-reductase catalytic, N-terminal domain"/>
    <property type="match status" value="1"/>
</dbReference>
<dbReference type="PIRSF" id="PIRSF000445">
    <property type="entry name" value="4pyrrol_synth_GluRdtase"/>
    <property type="match status" value="1"/>
</dbReference>
<feature type="domain" description="Quinate/shikimate 5-dehydrogenase/glutamyl-tRNA reductase" evidence="16">
    <location>
        <begin position="172"/>
        <end position="296"/>
    </location>
</feature>
<evidence type="ECO:0000313" key="18">
    <source>
        <dbReference type="EMBL" id="KOX93884.1"/>
    </source>
</evidence>
<name>A0A0N0U9W0_9EURY</name>
<sequence>MRGDTGAIVGVCISHERASVDQLETAAADSERHAVESLLANPAVEEAIALQTCNRTEGYVVVSDHEDGLDALELFTRAVPDDVVVEMGHEESLRHLLRVAAGLESIVLGEDQILGQLRTAYETARGVGGIGPMLEDGVTKAIHVGERARTETKINEGVVSIASAAVRLLKQESSLANETALVVGAGEMGQLAAEALSEEVDRLLVANRTVPHAEHVAESVDIDASAVALDGIEAAVSEASAVISATGSGDQVFDIGTFSDVGEVSIVDIAQPRDVPAGADRLPSVTVYDLDALESVTAETRNKRQRAAEAVERIVDEEFDRLLTQYKRKRADRVISTMYESAEQVKAAEINSALSAADFDEDQAEVIEAMADAIVSQILAAPTKSLRDAAEEDDWSTIHTALELFDPDFGGPDQATQPDFTQGMSVEDIPDGMRDDIPNAVLDRLSDD</sequence>
<dbReference type="HAMAP" id="MF_00087">
    <property type="entry name" value="Glu_tRNA_reductase"/>
    <property type="match status" value="1"/>
</dbReference>
<comment type="caution">
    <text evidence="18">The sequence shown here is derived from an EMBL/GenBank/DDBJ whole genome shotgun (WGS) entry which is preliminary data.</text>
</comment>
<dbReference type="Proteomes" id="UP000610611">
    <property type="component" value="Unassembled WGS sequence"/>
</dbReference>
<dbReference type="Pfam" id="PF01488">
    <property type="entry name" value="Shikimate_DH"/>
    <property type="match status" value="1"/>
</dbReference>
<dbReference type="InterPro" id="IPR036343">
    <property type="entry name" value="GluRdtase_N_sf"/>
</dbReference>